<dbReference type="Proteomes" id="UP000177791">
    <property type="component" value="Unassembled WGS sequence"/>
</dbReference>
<proteinExistence type="predicted"/>
<dbReference type="InterPro" id="IPR024079">
    <property type="entry name" value="MetalloPept_cat_dom_sf"/>
</dbReference>
<dbReference type="PROSITE" id="PS51257">
    <property type="entry name" value="PROKAR_LIPOPROTEIN"/>
    <property type="match status" value="1"/>
</dbReference>
<dbReference type="OrthoDB" id="785995at2"/>
<reference evidence="2 3" key="1">
    <citation type="submission" date="2016-08" db="EMBL/GenBank/DDBJ databases">
        <title>Hymenobacter coccineus sp. nov., Hymenobacter lapidarius sp. nov. and Hymenobacter glacialis sp. nov., isolated from Antarctic soil.</title>
        <authorList>
            <person name="Sedlacek I."/>
            <person name="Kralova S."/>
            <person name="Kyrova K."/>
            <person name="Maslanova I."/>
            <person name="Stankova E."/>
            <person name="Vrbovska V."/>
            <person name="Nemec M."/>
            <person name="Bartak M."/>
            <person name="Svec P."/>
            <person name="Busse H.-J."/>
            <person name="Pantucek R."/>
        </authorList>
    </citation>
    <scope>NUCLEOTIDE SEQUENCE [LARGE SCALE GENOMIC DNA]</scope>
    <source>
        <strain evidence="2 3">CCM 8648</strain>
    </source>
</reference>
<evidence type="ECO:0000313" key="3">
    <source>
        <dbReference type="Proteomes" id="UP000177791"/>
    </source>
</evidence>
<dbReference type="Pfam" id="PF12388">
    <property type="entry name" value="Peptidase_M57"/>
    <property type="match status" value="1"/>
</dbReference>
<dbReference type="EMBL" id="MDZC01000057">
    <property type="protein sequence ID" value="OGX85659.1"/>
    <property type="molecule type" value="Genomic_DNA"/>
</dbReference>
<dbReference type="GO" id="GO:0006508">
    <property type="term" value="P:proteolysis"/>
    <property type="evidence" value="ECO:0007669"/>
    <property type="project" value="UniProtKB-KW"/>
</dbReference>
<dbReference type="GO" id="GO:0008237">
    <property type="term" value="F:metallopeptidase activity"/>
    <property type="evidence" value="ECO:0007669"/>
    <property type="project" value="InterPro"/>
</dbReference>
<keyword evidence="1" id="KW-0732">Signal</keyword>
<evidence type="ECO:0000256" key="1">
    <source>
        <dbReference type="SAM" id="SignalP"/>
    </source>
</evidence>
<dbReference type="SUPFAM" id="SSF55486">
    <property type="entry name" value="Metalloproteases ('zincins'), catalytic domain"/>
    <property type="match status" value="1"/>
</dbReference>
<gene>
    <name evidence="2" type="ORF">BEN48_02205</name>
</gene>
<keyword evidence="2" id="KW-0645">Protease</keyword>
<organism evidence="2 3">
    <name type="scientific">Hymenobacter glacialis</name>
    <dbReference type="NCBI Taxonomy" id="1908236"/>
    <lineage>
        <taxon>Bacteria</taxon>
        <taxon>Pseudomonadati</taxon>
        <taxon>Bacteroidota</taxon>
        <taxon>Cytophagia</taxon>
        <taxon>Cytophagales</taxon>
        <taxon>Hymenobacteraceae</taxon>
        <taxon>Hymenobacter</taxon>
    </lineage>
</organism>
<accession>A0A1G1T457</accession>
<dbReference type="STRING" id="1908236.BEN48_02205"/>
<dbReference type="Gene3D" id="3.40.390.10">
    <property type="entry name" value="Collagenase (Catalytic Domain)"/>
    <property type="match status" value="1"/>
</dbReference>
<comment type="caution">
    <text evidence="2">The sequence shown here is derived from an EMBL/GenBank/DDBJ whole genome shotgun (WGS) entry which is preliminary data.</text>
</comment>
<dbReference type="InterPro" id="IPR024653">
    <property type="entry name" value="Peptidase_M10/M27/M57"/>
</dbReference>
<dbReference type="AlphaFoldDB" id="A0A1G1T457"/>
<name>A0A1G1T457_9BACT</name>
<feature type="chain" id="PRO_5009578929" evidence="1">
    <location>
        <begin position="20"/>
        <end position="272"/>
    </location>
</feature>
<keyword evidence="3" id="KW-1185">Reference proteome</keyword>
<sequence>MKLKNVLSAAALFTTSVLALSSCSKEKEAVAPIQEIGVSKAVISQIKEMGLTTDGIQRVEGGYLVEGDIVITDENLATKPEYSLLRVGDQEQYRTSNLVSVGSGRTITVAVSTTLPSAYVTATDEAIRRYNAQSLLIKFQRVSSGTYNILMTKAPDGSSYLASAGFPSGGNPFNKVQVNSDAMGTANASTYIATVLAHEMGHCIGFRHTDYMDRSYSCGGAFSNEGASTVGAIHIPGTPTTASAGSWMLACVGSGQNRPFTSSDVTALSYVY</sequence>
<keyword evidence="2" id="KW-0378">Hydrolase</keyword>
<evidence type="ECO:0000313" key="2">
    <source>
        <dbReference type="EMBL" id="OGX85659.1"/>
    </source>
</evidence>
<protein>
    <submittedName>
        <fullName evidence="2">Protease</fullName>
    </submittedName>
</protein>
<feature type="signal peptide" evidence="1">
    <location>
        <begin position="1"/>
        <end position="19"/>
    </location>
</feature>